<dbReference type="GO" id="GO:0006423">
    <property type="term" value="P:cysteinyl-tRNA aminoacylation"/>
    <property type="evidence" value="ECO:0007669"/>
    <property type="project" value="TreeGrafter"/>
</dbReference>
<keyword evidence="3" id="KW-0547">Nucleotide-binding</keyword>
<dbReference type="InterPro" id="IPR014729">
    <property type="entry name" value="Rossmann-like_a/b/a_fold"/>
</dbReference>
<proteinExistence type="predicted"/>
<dbReference type="AlphaFoldDB" id="A0A953NCK5"/>
<evidence type="ECO:0000256" key="4">
    <source>
        <dbReference type="ARBA" id="ARBA00022840"/>
    </source>
</evidence>
<reference evidence="6 7" key="1">
    <citation type="submission" date="2021-09" db="EMBL/GenBank/DDBJ databases">
        <title>WGS of Mycoplasma sp. Zaradi2 strains.</title>
        <authorList>
            <person name="Spergser J."/>
        </authorList>
    </citation>
    <scope>NUCLEOTIDE SEQUENCE [LARGE SCALE GENOMIC DNA]</scope>
    <source>
        <strain evidence="6 7">1331</strain>
    </source>
</reference>
<dbReference type="EMBL" id="JAIQBY010000008">
    <property type="protein sequence ID" value="MBZ4195381.1"/>
    <property type="molecule type" value="Genomic_DNA"/>
</dbReference>
<dbReference type="GO" id="GO:0005829">
    <property type="term" value="C:cytosol"/>
    <property type="evidence" value="ECO:0007669"/>
    <property type="project" value="TreeGrafter"/>
</dbReference>
<dbReference type="Pfam" id="PF01406">
    <property type="entry name" value="tRNA-synt_1e"/>
    <property type="match status" value="1"/>
</dbReference>
<evidence type="ECO:0000313" key="6">
    <source>
        <dbReference type="EMBL" id="MBZ4195381.1"/>
    </source>
</evidence>
<protein>
    <submittedName>
        <fullName evidence="6">Class I tRNA ligase family protein</fullName>
    </submittedName>
</protein>
<dbReference type="Gene3D" id="3.40.50.620">
    <property type="entry name" value="HUPs"/>
    <property type="match status" value="1"/>
</dbReference>
<dbReference type="PANTHER" id="PTHR10890">
    <property type="entry name" value="CYSTEINYL-TRNA SYNTHETASE"/>
    <property type="match status" value="1"/>
</dbReference>
<evidence type="ECO:0000256" key="3">
    <source>
        <dbReference type="ARBA" id="ARBA00022741"/>
    </source>
</evidence>
<dbReference type="GO" id="GO:0004817">
    <property type="term" value="F:cysteine-tRNA ligase activity"/>
    <property type="evidence" value="ECO:0007669"/>
    <property type="project" value="TreeGrafter"/>
</dbReference>
<sequence>MLKIYVCGPTLYNSPHIGNLRPIITFDLMLKAYRAQGKKFFFLHNITDIDDKIINKALSESKNESEVSNFYLKEYRAILKKFNVNTITKIENVTKNIKNIIQYINNLYLSKNAYKDENKNIWFDILKNEKYYGIVSKQKLINMFFDEDEEYSKKHKADFALWKTTTKGIKFDSNFGSGRPGWHTECCALINKHFGPSGVDIHGGGMDLTFPHHENENIQHYALFKKPIARRWIRCGQIALDGEKMSKSLGNVILVKDFVKKHSPLLLKLIFLNSKITANINITPELINNMKSIEIKYRKIIFKILTTFNTKNLYTKCKKREFLKNSYKAVSNLEFSDFNLLVNEEIKRFNKEPDIFAAKNLFTIFSVILPELVDKKYYEKSIDLFAKWKKFLSKKDYKNADAIRNKLIQKKLI</sequence>
<feature type="domain" description="tRNA synthetases class I catalytic" evidence="5">
    <location>
        <begin position="2"/>
        <end position="291"/>
    </location>
</feature>
<dbReference type="GO" id="GO:0005524">
    <property type="term" value="F:ATP binding"/>
    <property type="evidence" value="ECO:0007669"/>
    <property type="project" value="UniProtKB-KW"/>
</dbReference>
<evidence type="ECO:0000259" key="5">
    <source>
        <dbReference type="Pfam" id="PF01406"/>
    </source>
</evidence>
<keyword evidence="7" id="KW-1185">Reference proteome</keyword>
<dbReference type="SUPFAM" id="SSF52374">
    <property type="entry name" value="Nucleotidylyl transferase"/>
    <property type="match status" value="1"/>
</dbReference>
<organism evidence="6 7">
    <name type="scientific">Mycoplasma tauri</name>
    <dbReference type="NCBI Taxonomy" id="547987"/>
    <lineage>
        <taxon>Bacteria</taxon>
        <taxon>Bacillati</taxon>
        <taxon>Mycoplasmatota</taxon>
        <taxon>Mollicutes</taxon>
        <taxon>Mycoplasmataceae</taxon>
        <taxon>Mycoplasma</taxon>
    </lineage>
</organism>
<dbReference type="InterPro" id="IPR024909">
    <property type="entry name" value="Cys-tRNA/MSH_ligase"/>
</dbReference>
<dbReference type="InterPro" id="IPR032678">
    <property type="entry name" value="tRNA-synt_1_cat_dom"/>
</dbReference>
<accession>A0A953NCK5</accession>
<name>A0A953NCK5_9MOLU</name>
<dbReference type="RefSeq" id="WP_223644552.1">
    <property type="nucleotide sequence ID" value="NZ_JAIQBX010000001.1"/>
</dbReference>
<dbReference type="Proteomes" id="UP000772186">
    <property type="component" value="Unassembled WGS sequence"/>
</dbReference>
<dbReference type="PRINTS" id="PR00983">
    <property type="entry name" value="TRNASYNTHCYS"/>
</dbReference>
<comment type="subunit">
    <text evidence="1">Monomer.</text>
</comment>
<keyword evidence="4" id="KW-0067">ATP-binding</keyword>
<evidence type="ECO:0000256" key="1">
    <source>
        <dbReference type="ARBA" id="ARBA00011245"/>
    </source>
</evidence>
<comment type="caution">
    <text evidence="6">The sequence shown here is derived from an EMBL/GenBank/DDBJ whole genome shotgun (WGS) entry which is preliminary data.</text>
</comment>
<evidence type="ECO:0000256" key="2">
    <source>
        <dbReference type="ARBA" id="ARBA00022598"/>
    </source>
</evidence>
<gene>
    <name evidence="6" type="ORF">LAD73_01435</name>
</gene>
<dbReference type="PANTHER" id="PTHR10890:SF3">
    <property type="entry name" value="CYSTEINE--TRNA LIGASE, CYTOPLASMIC"/>
    <property type="match status" value="1"/>
</dbReference>
<keyword evidence="2 6" id="KW-0436">Ligase</keyword>
<evidence type="ECO:0000313" key="7">
    <source>
        <dbReference type="Proteomes" id="UP000772186"/>
    </source>
</evidence>